<dbReference type="InterPro" id="IPR006915">
    <property type="entry name" value="DUF637_hemagglutn_put"/>
</dbReference>
<keyword evidence="3" id="KW-1185">Reference proteome</keyword>
<organism evidence="2 3">
    <name type="scientific">Billgrantia zhangzhouensis</name>
    <dbReference type="NCBI Taxonomy" id="2733481"/>
    <lineage>
        <taxon>Bacteria</taxon>
        <taxon>Pseudomonadati</taxon>
        <taxon>Pseudomonadota</taxon>
        <taxon>Gammaproteobacteria</taxon>
        <taxon>Oceanospirillales</taxon>
        <taxon>Halomonadaceae</taxon>
        <taxon>Billgrantia</taxon>
    </lineage>
</organism>
<gene>
    <name evidence="2" type="ORF">HOP51_17215</name>
</gene>
<dbReference type="RefSeq" id="WP_234275160.1">
    <property type="nucleotide sequence ID" value="NZ_JABFTT010000014.1"/>
</dbReference>
<comment type="caution">
    <text evidence="2">The sequence shown here is derived from an EMBL/GenBank/DDBJ whole genome shotgun (WGS) entry which is preliminary data.</text>
</comment>
<evidence type="ECO:0000313" key="2">
    <source>
        <dbReference type="EMBL" id="MCE8021840.1"/>
    </source>
</evidence>
<proteinExistence type="predicted"/>
<sequence length="685" mass="70941">MRPSKLASSSTIDRDFALSAGCDIATVSGGEITFEMGSDIRTESHERSKSNFVSQSASGKGFTRETLSQSELRYQGELAIHAAQGVTIEIERVDAQSVRQVIDAMVAANPDLAWLKEMEQRGDIDWRQVEAIHDSWSYSQSGLGPGAALAVSIVAAAWAGPAAAGLVNNAIGAAMVGAGAGSLAGTGAVSLINHQGDLGLALGDTLSSDSLRGAALAALSAGATQGMTDHVWGTQTNPTTGATTNLSLNNPGDIGRFAGQRATQAAINAGIRAAVEGGSFGDHLGDSFEAAVAHVVSGVLFNAVGDLANDHLWQEGDPQKIALHALIGGSISEAMGGDFATGALAAGASEALVHELVGDANRTEFSNAAAQIVGIVAAELAGGNVNDGAFIAGQVESYNRQLHTHERELARDLAEASDGQFTLEEIEDAMRGMYHDGLGQGPGSNIVVDLHDLEAVDGTYFDYGGNWLATPGEGGTTRYLVQLIPTDTPPELIAYIIEQTGGDDSPYRTAVYRLPAEDAAPGQPRDRLTGRPLNEEGQYIVSYMLDGKTFHVPHFPCGDADCIAQGANIDYSDPAAQAYSRALDAKALDDLGSAATAGVVLTPVGQIGTGLAAAGTASSLLSGYLREDITTAASKEALMIGFETYAKSRGLSVVEARRLNSTLDLIGVWNRVLGNGVDMLGTADE</sequence>
<evidence type="ECO:0000259" key="1">
    <source>
        <dbReference type="Pfam" id="PF04830"/>
    </source>
</evidence>
<feature type="domain" description="DUF637" evidence="1">
    <location>
        <begin position="175"/>
        <end position="346"/>
    </location>
</feature>
<evidence type="ECO:0000313" key="3">
    <source>
        <dbReference type="Proteomes" id="UP001320122"/>
    </source>
</evidence>
<protein>
    <submittedName>
        <fullName evidence="2">DUF637 domain-containing protein</fullName>
    </submittedName>
</protein>
<dbReference type="Proteomes" id="UP001320122">
    <property type="component" value="Unassembled WGS sequence"/>
</dbReference>
<dbReference type="EMBL" id="JABFTT010000014">
    <property type="protein sequence ID" value="MCE8021840.1"/>
    <property type="molecule type" value="Genomic_DNA"/>
</dbReference>
<accession>A0ABS9AJA3</accession>
<dbReference type="Pfam" id="PF04830">
    <property type="entry name" value="DUF637"/>
    <property type="match status" value="1"/>
</dbReference>
<name>A0ABS9AJA3_9GAMM</name>
<reference evidence="2 3" key="1">
    <citation type="journal article" date="2021" name="Front. Microbiol.">
        <title>Aerobic Denitrification and Heterotrophic Sulfur Oxidation in the Genus Halomonas Revealed by Six Novel Species Characterizations and Genome-Based Analysis.</title>
        <authorList>
            <person name="Wang L."/>
            <person name="Shao Z."/>
        </authorList>
    </citation>
    <scope>NUCLEOTIDE SEQUENCE [LARGE SCALE GENOMIC DNA]</scope>
    <source>
        <strain evidence="2 3">MCCC 1A11036</strain>
    </source>
</reference>